<keyword evidence="13" id="KW-0548">Nucleotidyltransferase</keyword>
<dbReference type="GO" id="GO:0006310">
    <property type="term" value="P:DNA recombination"/>
    <property type="evidence" value="ECO:0007669"/>
    <property type="project" value="UniProtKB-KW"/>
</dbReference>
<evidence type="ECO:0000256" key="1">
    <source>
        <dbReference type="ARBA" id="ARBA00002180"/>
    </source>
</evidence>
<keyword evidence="10" id="KW-0460">Magnesium</keyword>
<dbReference type="GO" id="GO:0008233">
    <property type="term" value="F:peptidase activity"/>
    <property type="evidence" value="ECO:0007669"/>
    <property type="project" value="UniProtKB-KW"/>
</dbReference>
<keyword evidence="12" id="KW-0695">RNA-directed DNA polymerase</keyword>
<name>A0A6A4BDN5_9STRA</name>
<comment type="function">
    <text evidence="1">The aspartyl protease (PR) mediates the proteolytic cleavages of the Gag and Gag-Pol polyproteins after assembly of the VLP.</text>
</comment>
<gene>
    <name evidence="17" type="ORF">PR003_g30740</name>
</gene>
<dbReference type="InterPro" id="IPR012337">
    <property type="entry name" value="RNaseH-like_sf"/>
</dbReference>
<dbReference type="InterPro" id="IPR001584">
    <property type="entry name" value="Integrase_cat-core"/>
</dbReference>
<dbReference type="Gene3D" id="3.30.420.10">
    <property type="entry name" value="Ribonuclease H-like superfamily/Ribonuclease H"/>
    <property type="match status" value="1"/>
</dbReference>
<sequence>MKRDCPERNAGGDDDGVFAVGTEHLNGWFFDSGATAHMTPHRSDLLEYEALGTVMEVTIADGKKLTVAGRGTVRLLGLDQNRIKMVDVLHIPGLYRRLLSVGKLAERGLNVEFQRSSCVIWGNASAIALGKKVGKAYVLDCDQEEAWFVEQRATNGIPGVGQAFPTLRGGCMKGKQTVEAFPKRSKTKISRVLELVHTDVMGPMKSTSKGGAKYILTFVDDFSRYVVAYFLKKKSEVASKRNSS</sequence>
<dbReference type="SUPFAM" id="SSF53098">
    <property type="entry name" value="Ribonuclease H-like"/>
    <property type="match status" value="1"/>
</dbReference>
<evidence type="ECO:0000256" key="13">
    <source>
        <dbReference type="ARBA" id="ARBA00022932"/>
    </source>
</evidence>
<evidence type="ECO:0000256" key="12">
    <source>
        <dbReference type="ARBA" id="ARBA00022918"/>
    </source>
</evidence>
<accession>A0A6A4BDN5</accession>
<evidence type="ECO:0000256" key="5">
    <source>
        <dbReference type="ARBA" id="ARBA00022723"/>
    </source>
</evidence>
<keyword evidence="15" id="KW-0233">DNA recombination</keyword>
<evidence type="ECO:0000256" key="2">
    <source>
        <dbReference type="ARBA" id="ARBA00022612"/>
    </source>
</evidence>
<evidence type="ECO:0000256" key="9">
    <source>
        <dbReference type="ARBA" id="ARBA00022840"/>
    </source>
</evidence>
<keyword evidence="2" id="KW-1188">Viral release from host cell</keyword>
<dbReference type="GO" id="GO:0003887">
    <property type="term" value="F:DNA-directed DNA polymerase activity"/>
    <property type="evidence" value="ECO:0007669"/>
    <property type="project" value="UniProtKB-KW"/>
</dbReference>
<keyword evidence="3" id="KW-0645">Protease</keyword>
<keyword evidence="11" id="KW-0229">DNA integration</keyword>
<keyword evidence="7" id="KW-0255">Endonuclease</keyword>
<keyword evidence="4" id="KW-0540">Nuclease</keyword>
<dbReference type="PANTHER" id="PTHR42648:SF11">
    <property type="entry name" value="TRANSPOSON TY4-P GAG-POL POLYPROTEIN"/>
    <property type="match status" value="1"/>
</dbReference>
<comment type="caution">
    <text evidence="17">The sequence shown here is derived from an EMBL/GenBank/DDBJ whole genome shotgun (WGS) entry which is preliminary data.</text>
</comment>
<evidence type="ECO:0000256" key="15">
    <source>
        <dbReference type="ARBA" id="ARBA00023172"/>
    </source>
</evidence>
<evidence type="ECO:0000256" key="3">
    <source>
        <dbReference type="ARBA" id="ARBA00022670"/>
    </source>
</evidence>
<dbReference type="AlphaFoldDB" id="A0A6A4BDN5"/>
<dbReference type="GO" id="GO:0015074">
    <property type="term" value="P:DNA integration"/>
    <property type="evidence" value="ECO:0007669"/>
    <property type="project" value="UniProtKB-KW"/>
</dbReference>
<dbReference type="GO" id="GO:0006508">
    <property type="term" value="P:proteolysis"/>
    <property type="evidence" value="ECO:0007669"/>
    <property type="project" value="UniProtKB-KW"/>
</dbReference>
<keyword evidence="5" id="KW-0479">Metal-binding</keyword>
<keyword evidence="14" id="KW-0917">Virion maturation</keyword>
<dbReference type="GO" id="GO:0046872">
    <property type="term" value="F:metal ion binding"/>
    <property type="evidence" value="ECO:0007669"/>
    <property type="project" value="UniProtKB-KW"/>
</dbReference>
<keyword evidence="13" id="KW-0808">Transferase</keyword>
<keyword evidence="18" id="KW-1185">Reference proteome</keyword>
<dbReference type="Pfam" id="PF22936">
    <property type="entry name" value="Pol_BBD"/>
    <property type="match status" value="1"/>
</dbReference>
<organism evidence="17 18">
    <name type="scientific">Phytophthora rubi</name>
    <dbReference type="NCBI Taxonomy" id="129364"/>
    <lineage>
        <taxon>Eukaryota</taxon>
        <taxon>Sar</taxon>
        <taxon>Stramenopiles</taxon>
        <taxon>Oomycota</taxon>
        <taxon>Peronosporomycetes</taxon>
        <taxon>Peronosporales</taxon>
        <taxon>Peronosporaceae</taxon>
        <taxon>Phytophthora</taxon>
    </lineage>
</organism>
<evidence type="ECO:0000256" key="7">
    <source>
        <dbReference type="ARBA" id="ARBA00022759"/>
    </source>
</evidence>
<keyword evidence="13" id="KW-0239">DNA-directed DNA polymerase</keyword>
<evidence type="ECO:0000256" key="11">
    <source>
        <dbReference type="ARBA" id="ARBA00022908"/>
    </source>
</evidence>
<dbReference type="GO" id="GO:0004519">
    <property type="term" value="F:endonuclease activity"/>
    <property type="evidence" value="ECO:0007669"/>
    <property type="project" value="UniProtKB-KW"/>
</dbReference>
<proteinExistence type="predicted"/>
<dbReference type="GO" id="GO:0003676">
    <property type="term" value="F:nucleic acid binding"/>
    <property type="evidence" value="ECO:0007669"/>
    <property type="project" value="InterPro"/>
</dbReference>
<evidence type="ECO:0000313" key="18">
    <source>
        <dbReference type="Proteomes" id="UP000434957"/>
    </source>
</evidence>
<protein>
    <recommendedName>
        <fullName evidence="16">Integrase catalytic domain-containing protein</fullName>
    </recommendedName>
</protein>
<dbReference type="InterPro" id="IPR054722">
    <property type="entry name" value="PolX-like_BBD"/>
</dbReference>
<keyword evidence="6" id="KW-0547">Nucleotide-binding</keyword>
<dbReference type="PROSITE" id="PS50994">
    <property type="entry name" value="INTEGRASE"/>
    <property type="match status" value="1"/>
</dbReference>
<dbReference type="EMBL" id="QXFT01005924">
    <property type="protein sequence ID" value="KAE9270696.1"/>
    <property type="molecule type" value="Genomic_DNA"/>
</dbReference>
<reference evidence="17 18" key="1">
    <citation type="submission" date="2018-08" db="EMBL/GenBank/DDBJ databases">
        <title>Genomic investigation of the strawberry pathogen Phytophthora fragariae indicates pathogenicity is determined by transcriptional variation in three key races.</title>
        <authorList>
            <person name="Adams T.M."/>
            <person name="Armitage A.D."/>
            <person name="Sobczyk M.K."/>
            <person name="Bates H.J."/>
            <person name="Dunwell J.M."/>
            <person name="Nellist C.F."/>
            <person name="Harrison R.J."/>
        </authorList>
    </citation>
    <scope>NUCLEOTIDE SEQUENCE [LARGE SCALE GENOMIC DNA]</scope>
    <source>
        <strain evidence="17 18">SCRP333</strain>
    </source>
</reference>
<dbReference type="InterPro" id="IPR036397">
    <property type="entry name" value="RNaseH_sf"/>
</dbReference>
<dbReference type="PANTHER" id="PTHR42648">
    <property type="entry name" value="TRANSPOSASE, PUTATIVE-RELATED"/>
    <property type="match status" value="1"/>
</dbReference>
<keyword evidence="9" id="KW-0067">ATP-binding</keyword>
<evidence type="ECO:0000256" key="10">
    <source>
        <dbReference type="ARBA" id="ARBA00022842"/>
    </source>
</evidence>
<evidence type="ECO:0000313" key="17">
    <source>
        <dbReference type="EMBL" id="KAE9270696.1"/>
    </source>
</evidence>
<evidence type="ECO:0000259" key="16">
    <source>
        <dbReference type="PROSITE" id="PS50994"/>
    </source>
</evidence>
<evidence type="ECO:0000256" key="8">
    <source>
        <dbReference type="ARBA" id="ARBA00022801"/>
    </source>
</evidence>
<evidence type="ECO:0000256" key="14">
    <source>
        <dbReference type="ARBA" id="ARBA00023113"/>
    </source>
</evidence>
<dbReference type="GO" id="GO:0005524">
    <property type="term" value="F:ATP binding"/>
    <property type="evidence" value="ECO:0007669"/>
    <property type="project" value="UniProtKB-KW"/>
</dbReference>
<evidence type="ECO:0000256" key="6">
    <source>
        <dbReference type="ARBA" id="ARBA00022741"/>
    </source>
</evidence>
<dbReference type="InterPro" id="IPR039537">
    <property type="entry name" value="Retrotran_Ty1/copia-like"/>
</dbReference>
<evidence type="ECO:0000256" key="4">
    <source>
        <dbReference type="ARBA" id="ARBA00022722"/>
    </source>
</evidence>
<dbReference type="Proteomes" id="UP000434957">
    <property type="component" value="Unassembled WGS sequence"/>
</dbReference>
<keyword evidence="8" id="KW-0378">Hydrolase</keyword>
<dbReference type="GO" id="GO:0003964">
    <property type="term" value="F:RNA-directed DNA polymerase activity"/>
    <property type="evidence" value="ECO:0007669"/>
    <property type="project" value="UniProtKB-KW"/>
</dbReference>
<feature type="domain" description="Integrase catalytic" evidence="16">
    <location>
        <begin position="178"/>
        <end position="244"/>
    </location>
</feature>